<evidence type="ECO:0000256" key="7">
    <source>
        <dbReference type="ARBA" id="ARBA00023237"/>
    </source>
</evidence>
<dbReference type="Proteomes" id="UP000244090">
    <property type="component" value="Unassembled WGS sequence"/>
</dbReference>
<dbReference type="Gene3D" id="1.20.1600.10">
    <property type="entry name" value="Outer membrane efflux proteins (OEP)"/>
    <property type="match status" value="1"/>
</dbReference>
<dbReference type="InterPro" id="IPR003423">
    <property type="entry name" value="OMP_efflux"/>
</dbReference>
<evidence type="ECO:0000313" key="9">
    <source>
        <dbReference type="EMBL" id="PTX63159.1"/>
    </source>
</evidence>
<dbReference type="PANTHER" id="PTHR30026">
    <property type="entry name" value="OUTER MEMBRANE PROTEIN TOLC"/>
    <property type="match status" value="1"/>
</dbReference>
<evidence type="ECO:0000256" key="6">
    <source>
        <dbReference type="ARBA" id="ARBA00023136"/>
    </source>
</evidence>
<keyword evidence="5" id="KW-0812">Transmembrane</keyword>
<evidence type="ECO:0000256" key="1">
    <source>
        <dbReference type="ARBA" id="ARBA00004442"/>
    </source>
</evidence>
<evidence type="ECO:0000313" key="10">
    <source>
        <dbReference type="Proteomes" id="UP000244090"/>
    </source>
</evidence>
<dbReference type="Pfam" id="PF02321">
    <property type="entry name" value="OEP"/>
    <property type="match status" value="2"/>
</dbReference>
<reference evidence="9 10" key="1">
    <citation type="submission" date="2018-04" db="EMBL/GenBank/DDBJ databases">
        <title>Genomic Encyclopedia of Archaeal and Bacterial Type Strains, Phase II (KMG-II): from individual species to whole genera.</title>
        <authorList>
            <person name="Goeker M."/>
        </authorList>
    </citation>
    <scope>NUCLEOTIDE SEQUENCE [LARGE SCALE GENOMIC DNA]</scope>
    <source>
        <strain evidence="9 10">DSM 25731</strain>
    </source>
</reference>
<comment type="subcellular location">
    <subcellularLocation>
        <location evidence="1">Cell outer membrane</location>
    </subcellularLocation>
</comment>
<feature type="coiled-coil region" evidence="8">
    <location>
        <begin position="116"/>
        <end position="182"/>
    </location>
</feature>
<protein>
    <submittedName>
        <fullName evidence="9">Outer membrane protein</fullName>
    </submittedName>
</protein>
<keyword evidence="3" id="KW-0813">Transport</keyword>
<evidence type="ECO:0000256" key="2">
    <source>
        <dbReference type="ARBA" id="ARBA00007613"/>
    </source>
</evidence>
<comment type="similarity">
    <text evidence="2">Belongs to the outer membrane factor (OMF) (TC 1.B.17) family.</text>
</comment>
<keyword evidence="10" id="KW-1185">Reference proteome</keyword>
<keyword evidence="6" id="KW-0472">Membrane</keyword>
<dbReference type="RefSeq" id="WP_108114113.1">
    <property type="nucleotide sequence ID" value="NZ_QBKT01000002.1"/>
</dbReference>
<dbReference type="GO" id="GO:0015562">
    <property type="term" value="F:efflux transmembrane transporter activity"/>
    <property type="evidence" value="ECO:0007669"/>
    <property type="project" value="InterPro"/>
</dbReference>
<keyword evidence="7" id="KW-0998">Cell outer membrane</keyword>
<dbReference type="AlphaFoldDB" id="A0A2T6C495"/>
<dbReference type="EMBL" id="QBKT01000002">
    <property type="protein sequence ID" value="PTX63159.1"/>
    <property type="molecule type" value="Genomic_DNA"/>
</dbReference>
<comment type="caution">
    <text evidence="9">The sequence shown here is derived from an EMBL/GenBank/DDBJ whole genome shotgun (WGS) entry which is preliminary data.</text>
</comment>
<dbReference type="GO" id="GO:0015288">
    <property type="term" value="F:porin activity"/>
    <property type="evidence" value="ECO:0007669"/>
    <property type="project" value="TreeGrafter"/>
</dbReference>
<feature type="coiled-coil region" evidence="8">
    <location>
        <begin position="374"/>
        <end position="419"/>
    </location>
</feature>
<evidence type="ECO:0000256" key="4">
    <source>
        <dbReference type="ARBA" id="ARBA00022452"/>
    </source>
</evidence>
<sequence length="471" mass="54177">MKKYIIHIFLISFITGYGQEASQQRITLSECIEIAIKNNLDVQKSEFNNASETINHRQAKWDMFPTMNLDFTHGVNNGRSIDPFTNDVINQELTFSNARLDLNVTVFNNFRLLNTLAQMRLNKEASEMEIVEARQNLVLQVTLLFLQILNGQEILELAKRELESTEKQLQRLNKLKEQEAGDPLDYNDIMWQMKLNKISLVEAKNALNINISKLIELMNVDDEVNFLFEDIIDATTFEKYQLTPSEVYNQAVENQGSVQARQLRLDAAEKGIKVARANYFPEISVFGQLNTNYSSLARIFRETGVSVEDTGAFVTVDGSDLPVFSNVPQLVPERLTFSNQFENNLNVVVGLSVRIPIFNGFTAKNNVQLEKIKKEERSAELTNIKNRLKQAINQAFNNMKAAYERYNLLKEQIEYAEESFRINEVKFNAGVSNLVDYILSKNKREQNLINLSTAKYEYLLNVKILEYYRGL</sequence>
<evidence type="ECO:0000256" key="5">
    <source>
        <dbReference type="ARBA" id="ARBA00022692"/>
    </source>
</evidence>
<dbReference type="SUPFAM" id="SSF56954">
    <property type="entry name" value="Outer membrane efflux proteins (OEP)"/>
    <property type="match status" value="1"/>
</dbReference>
<dbReference type="InterPro" id="IPR051906">
    <property type="entry name" value="TolC-like"/>
</dbReference>
<organism evidence="9 10">
    <name type="scientific">Kordia periserrulae</name>
    <dbReference type="NCBI Taxonomy" id="701523"/>
    <lineage>
        <taxon>Bacteria</taxon>
        <taxon>Pseudomonadati</taxon>
        <taxon>Bacteroidota</taxon>
        <taxon>Flavobacteriia</taxon>
        <taxon>Flavobacteriales</taxon>
        <taxon>Flavobacteriaceae</taxon>
        <taxon>Kordia</taxon>
    </lineage>
</organism>
<dbReference type="GO" id="GO:1990281">
    <property type="term" value="C:efflux pump complex"/>
    <property type="evidence" value="ECO:0007669"/>
    <property type="project" value="TreeGrafter"/>
</dbReference>
<dbReference type="GO" id="GO:0009279">
    <property type="term" value="C:cell outer membrane"/>
    <property type="evidence" value="ECO:0007669"/>
    <property type="project" value="UniProtKB-SubCell"/>
</dbReference>
<proteinExistence type="inferred from homology"/>
<keyword evidence="4" id="KW-1134">Transmembrane beta strand</keyword>
<name>A0A2T6C495_9FLAO</name>
<gene>
    <name evidence="9" type="ORF">C8N46_102562</name>
</gene>
<dbReference type="PANTHER" id="PTHR30026:SF20">
    <property type="entry name" value="OUTER MEMBRANE PROTEIN TOLC"/>
    <property type="match status" value="1"/>
</dbReference>
<dbReference type="OrthoDB" id="9811587at2"/>
<keyword evidence="8" id="KW-0175">Coiled coil</keyword>
<evidence type="ECO:0000256" key="8">
    <source>
        <dbReference type="SAM" id="Coils"/>
    </source>
</evidence>
<evidence type="ECO:0000256" key="3">
    <source>
        <dbReference type="ARBA" id="ARBA00022448"/>
    </source>
</evidence>
<accession>A0A2T6C495</accession>